<evidence type="ECO:0000313" key="4">
    <source>
        <dbReference type="Proteomes" id="UP000198923"/>
    </source>
</evidence>
<evidence type="ECO:0000259" key="1">
    <source>
        <dbReference type="PROSITE" id="PS50017"/>
    </source>
</evidence>
<dbReference type="GO" id="GO:0007165">
    <property type="term" value="P:signal transduction"/>
    <property type="evidence" value="ECO:0007669"/>
    <property type="project" value="InterPro"/>
</dbReference>
<dbReference type="OrthoDB" id="3176965at2"/>
<dbReference type="PROSITE" id="PS50017">
    <property type="entry name" value="DEATH_DOMAIN"/>
    <property type="match status" value="1"/>
</dbReference>
<dbReference type="EMBL" id="FNCN01000049">
    <property type="protein sequence ID" value="SDI40474.1"/>
    <property type="molecule type" value="Genomic_DNA"/>
</dbReference>
<dbReference type="InterPro" id="IPR001387">
    <property type="entry name" value="Cro/C1-type_HTH"/>
</dbReference>
<dbReference type="SUPFAM" id="SSF47413">
    <property type="entry name" value="lambda repressor-like DNA-binding domains"/>
    <property type="match status" value="1"/>
</dbReference>
<dbReference type="RefSeq" id="WP_093175593.1">
    <property type="nucleotide sequence ID" value="NZ_FNCN01000049.1"/>
</dbReference>
<evidence type="ECO:0000313" key="3">
    <source>
        <dbReference type="EMBL" id="SDI40474.1"/>
    </source>
</evidence>
<gene>
    <name evidence="3" type="ORF">SAMN05421505_1498</name>
</gene>
<dbReference type="Proteomes" id="UP000198923">
    <property type="component" value="Unassembled WGS sequence"/>
</dbReference>
<dbReference type="InterPro" id="IPR010982">
    <property type="entry name" value="Lambda_DNA-bd_dom_sf"/>
</dbReference>
<dbReference type="GO" id="GO:0003677">
    <property type="term" value="F:DNA binding"/>
    <property type="evidence" value="ECO:0007669"/>
    <property type="project" value="InterPro"/>
</dbReference>
<reference evidence="3 4" key="1">
    <citation type="submission" date="2016-10" db="EMBL/GenBank/DDBJ databases">
        <authorList>
            <person name="de Groot N.N."/>
        </authorList>
    </citation>
    <scope>NUCLEOTIDE SEQUENCE [LARGE SCALE GENOMIC DNA]</scope>
    <source>
        <strain evidence="3 4">CPCC 201354</strain>
    </source>
</reference>
<proteinExistence type="predicted"/>
<dbReference type="STRING" id="504805.SAMN05421505_1498"/>
<accession>A0A1G8KAM2</accession>
<sequence length="189" mass="20284">MTVNATPGQVLALLKSGCTIADAERRTGWPAGAVRKLVDKHGWQVEGGRVVQAKPIGLAVLVEAKRRDRNLTLQQVADQIGIGRKALHNLLKGQGSERSREQVAAWLQGTPATGIESSHVEAAAPNPAKAVAAVALHATVRARLQQRGQSWRQAAREIPLPASTLHGLASGRLSERTEQRLKAWLAETD</sequence>
<feature type="domain" description="HTH cro/C1-type" evidence="2">
    <location>
        <begin position="62"/>
        <end position="94"/>
    </location>
</feature>
<protein>
    <submittedName>
        <fullName evidence="3">Uncharacterized protein</fullName>
    </submittedName>
</protein>
<organism evidence="3 4">
    <name type="scientific">Sinosporangium album</name>
    <dbReference type="NCBI Taxonomy" id="504805"/>
    <lineage>
        <taxon>Bacteria</taxon>
        <taxon>Bacillati</taxon>
        <taxon>Actinomycetota</taxon>
        <taxon>Actinomycetes</taxon>
        <taxon>Streptosporangiales</taxon>
        <taxon>Streptosporangiaceae</taxon>
        <taxon>Sinosporangium</taxon>
    </lineage>
</organism>
<dbReference type="PROSITE" id="PS50943">
    <property type="entry name" value="HTH_CROC1"/>
    <property type="match status" value="1"/>
</dbReference>
<dbReference type="InterPro" id="IPR000488">
    <property type="entry name" value="Death_dom"/>
</dbReference>
<feature type="domain" description="Death" evidence="1">
    <location>
        <begin position="148"/>
        <end position="189"/>
    </location>
</feature>
<evidence type="ECO:0000259" key="2">
    <source>
        <dbReference type="PROSITE" id="PS50943"/>
    </source>
</evidence>
<name>A0A1G8KAM2_9ACTN</name>
<keyword evidence="4" id="KW-1185">Reference proteome</keyword>
<dbReference type="AlphaFoldDB" id="A0A1G8KAM2"/>